<reference evidence="3 4" key="1">
    <citation type="submission" date="2015-02" db="EMBL/GenBank/DDBJ databases">
        <title>Genome Sequence of Jannaschia aquimarina DSM28248, a member of the Roseobacter clade.</title>
        <authorList>
            <person name="Voget S."/>
            <person name="Daniel R."/>
        </authorList>
    </citation>
    <scope>NUCLEOTIDE SEQUENCE [LARGE SCALE GENOMIC DNA]</scope>
    <source>
        <strain evidence="3 4">GSW-M26</strain>
    </source>
</reference>
<evidence type="ECO:0000256" key="2">
    <source>
        <dbReference type="RuleBase" id="RU363072"/>
    </source>
</evidence>
<keyword evidence="2" id="KW-0732">Signal</keyword>
<dbReference type="PANTHER" id="PTHR37944:SF1">
    <property type="entry name" value="PORIN B"/>
    <property type="match status" value="1"/>
</dbReference>
<accession>A0A0D1ERI2</accession>
<dbReference type="STRING" id="935700.jaqu_00200"/>
<dbReference type="EMBL" id="JYFE01000001">
    <property type="protein sequence ID" value="KIT18220.1"/>
    <property type="molecule type" value="Genomic_DNA"/>
</dbReference>
<dbReference type="PATRIC" id="fig|935700.4.peg.21"/>
<keyword evidence="4" id="KW-1185">Reference proteome</keyword>
<dbReference type="GO" id="GO:0008643">
    <property type="term" value="P:carbohydrate transport"/>
    <property type="evidence" value="ECO:0007669"/>
    <property type="project" value="InterPro"/>
</dbReference>
<dbReference type="GO" id="GO:0015288">
    <property type="term" value="F:porin activity"/>
    <property type="evidence" value="ECO:0007669"/>
    <property type="project" value="InterPro"/>
</dbReference>
<gene>
    <name evidence="3" type="primary">oprB_2</name>
    <name evidence="3" type="ORF">jaqu_00200</name>
</gene>
<feature type="chain" id="PRO_5007227827" evidence="2">
    <location>
        <begin position="24"/>
        <end position="300"/>
    </location>
</feature>
<dbReference type="PANTHER" id="PTHR37944">
    <property type="entry name" value="PORIN B"/>
    <property type="match status" value="1"/>
</dbReference>
<evidence type="ECO:0000313" key="3">
    <source>
        <dbReference type="EMBL" id="KIT18220.1"/>
    </source>
</evidence>
<protein>
    <submittedName>
        <fullName evidence="3">OprB_2 protein</fullName>
    </submittedName>
</protein>
<organism evidence="3 4">
    <name type="scientific">Jannaschia aquimarina</name>
    <dbReference type="NCBI Taxonomy" id="935700"/>
    <lineage>
        <taxon>Bacteria</taxon>
        <taxon>Pseudomonadati</taxon>
        <taxon>Pseudomonadota</taxon>
        <taxon>Alphaproteobacteria</taxon>
        <taxon>Rhodobacterales</taxon>
        <taxon>Roseobacteraceae</taxon>
        <taxon>Jannaschia</taxon>
    </lineage>
</organism>
<dbReference type="AlphaFoldDB" id="A0A0D1ERI2"/>
<evidence type="ECO:0000256" key="1">
    <source>
        <dbReference type="ARBA" id="ARBA00008769"/>
    </source>
</evidence>
<dbReference type="InterPro" id="IPR007049">
    <property type="entry name" value="Carb-sel_porin_OprB"/>
</dbReference>
<dbReference type="InterPro" id="IPR038673">
    <property type="entry name" value="OprB_sf"/>
</dbReference>
<comment type="similarity">
    <text evidence="1 2">Belongs to the OprB family.</text>
</comment>
<dbReference type="InterPro" id="IPR052932">
    <property type="entry name" value="OprB_Porin"/>
</dbReference>
<name>A0A0D1ERI2_9RHOB</name>
<dbReference type="GO" id="GO:0016020">
    <property type="term" value="C:membrane"/>
    <property type="evidence" value="ECO:0007669"/>
    <property type="project" value="InterPro"/>
</dbReference>
<comment type="caution">
    <text evidence="3">The sequence shown here is derived from an EMBL/GenBank/DDBJ whole genome shotgun (WGS) entry which is preliminary data.</text>
</comment>
<proteinExistence type="inferred from homology"/>
<evidence type="ECO:0000313" key="4">
    <source>
        <dbReference type="Proteomes" id="UP000032232"/>
    </source>
</evidence>
<feature type="signal peptide" evidence="2">
    <location>
        <begin position="1"/>
        <end position="23"/>
    </location>
</feature>
<dbReference type="Gene3D" id="2.40.160.180">
    <property type="entry name" value="Carbohydrate-selective porin OprB"/>
    <property type="match status" value="1"/>
</dbReference>
<sequence length="300" mass="31501">MLLPPIRPLVATALLVSTVPAAAQDVPLAERGLSFSGGFTAQASGPIGSDFRGDADYAHELRFDIDLDLETAFGWPGAALNLRLNYRAGQDYGLTEAGTTVQTQEIAGAAEPDVRLLFFTLSQDLAGGTVNLLGGRTVMSGQFAASPVYCDFQTLSLCGQPVGLILGGAFQPYPGQVWGGRVKWTPTPWLDLRLGAYQRDPGAFAVDGFDLSAEDQTGVAYPLEIAYVPQGNLPGRYAFGAIYDTSDRTDLAFDAVGGLARLTGQPRGCAGTGGSTTRSSIRWSGARARAARTARSSSAV</sequence>
<dbReference type="Pfam" id="PF04966">
    <property type="entry name" value="OprB"/>
    <property type="match status" value="1"/>
</dbReference>
<dbReference type="Proteomes" id="UP000032232">
    <property type="component" value="Unassembled WGS sequence"/>
</dbReference>